<reference evidence="2" key="2">
    <citation type="journal article" date="2022" name="Res Sq">
        <title>Evolution of multicellular longitudinally dividing oral cavity symbionts (Neisseriaceae).</title>
        <authorList>
            <person name="Nyongesa S."/>
            <person name="Weber P."/>
            <person name="Bernet E."/>
            <person name="Pullido F."/>
            <person name="Nieckarz M."/>
            <person name="Delaby M."/>
            <person name="Nieves C."/>
            <person name="Viehboeck T."/>
            <person name="Krause N."/>
            <person name="Rivera-Millot A."/>
            <person name="Nakamura A."/>
            <person name="Vischer N."/>
            <person name="VanNieuwenhze M."/>
            <person name="Brun Y."/>
            <person name="Cava F."/>
            <person name="Bulgheresi S."/>
            <person name="Veyrier F."/>
        </authorList>
    </citation>
    <scope>NUCLEOTIDE SEQUENCE</scope>
    <source>
        <strain evidence="2">SAG 1488-6</strain>
    </source>
</reference>
<organism evidence="2 3">
    <name type="scientific">Vitreoscilla stercoraria</name>
    <dbReference type="NCBI Taxonomy" id="61"/>
    <lineage>
        <taxon>Bacteria</taxon>
        <taxon>Pseudomonadati</taxon>
        <taxon>Pseudomonadota</taxon>
        <taxon>Betaproteobacteria</taxon>
        <taxon>Neisseriales</taxon>
        <taxon>Neisseriaceae</taxon>
        <taxon>Vitreoscilla</taxon>
    </lineage>
</organism>
<protein>
    <submittedName>
        <fullName evidence="2">Uncharacterized protein</fullName>
    </submittedName>
</protein>
<accession>A0ABY4E9P2</accession>
<dbReference type="EMBL" id="CP091512">
    <property type="protein sequence ID" value="UOO92476.1"/>
    <property type="molecule type" value="Genomic_DNA"/>
</dbReference>
<feature type="transmembrane region" description="Helical" evidence="1">
    <location>
        <begin position="12"/>
        <end position="31"/>
    </location>
</feature>
<keyword evidence="1" id="KW-1133">Transmembrane helix</keyword>
<reference evidence="2" key="1">
    <citation type="submission" date="2021-12" db="EMBL/GenBank/DDBJ databases">
        <authorList>
            <person name="Veyrier F.J."/>
        </authorList>
    </citation>
    <scope>NUCLEOTIDE SEQUENCE</scope>
    <source>
        <strain evidence="2">SAG 1488-6</strain>
    </source>
</reference>
<feature type="transmembrane region" description="Helical" evidence="1">
    <location>
        <begin position="72"/>
        <end position="90"/>
    </location>
</feature>
<dbReference type="Proteomes" id="UP000832034">
    <property type="component" value="Chromosome"/>
</dbReference>
<feature type="transmembrane region" description="Helical" evidence="1">
    <location>
        <begin position="96"/>
        <end position="117"/>
    </location>
</feature>
<gene>
    <name evidence="2" type="ORF">LVJ81_00010</name>
</gene>
<keyword evidence="3" id="KW-1185">Reference proteome</keyword>
<sequence>MKHIQYNYQIMRYCLMIGLIAAILSFSLMALKGSGYSHIIQNILFDMITVTAFPMLLWLFKVNEQVIKGIVLAHAAFLVIFSLWLYSLTYPESMLWIHYIFSLLGGITGGIISVSYVSANRTHFNQLIAFSLTILGMFLVLISMIIPIFL</sequence>
<feature type="transmembrane region" description="Helical" evidence="1">
    <location>
        <begin position="43"/>
        <end position="60"/>
    </location>
</feature>
<dbReference type="RefSeq" id="WP_155970598.1">
    <property type="nucleotide sequence ID" value="NZ_CP091512.1"/>
</dbReference>
<evidence type="ECO:0000313" key="2">
    <source>
        <dbReference type="EMBL" id="UOO92476.1"/>
    </source>
</evidence>
<evidence type="ECO:0000313" key="3">
    <source>
        <dbReference type="Proteomes" id="UP000832034"/>
    </source>
</evidence>
<proteinExistence type="predicted"/>
<evidence type="ECO:0000256" key="1">
    <source>
        <dbReference type="SAM" id="Phobius"/>
    </source>
</evidence>
<keyword evidence="1" id="KW-0472">Membrane</keyword>
<keyword evidence="1" id="KW-0812">Transmembrane</keyword>
<name>A0ABY4E9P2_VITST</name>
<feature type="transmembrane region" description="Helical" evidence="1">
    <location>
        <begin position="129"/>
        <end position="149"/>
    </location>
</feature>